<dbReference type="SUPFAM" id="SSF74650">
    <property type="entry name" value="Galactose mutarotase-like"/>
    <property type="match status" value="1"/>
</dbReference>
<dbReference type="Pfam" id="PF21365">
    <property type="entry name" value="Glyco_hydro_31_3rd"/>
    <property type="match status" value="1"/>
</dbReference>
<accession>V3ZTR3</accession>
<protein>
    <recommendedName>
        <fullName evidence="8">Alpha-glucosidase</fullName>
    </recommendedName>
</protein>
<dbReference type="CTD" id="20245208"/>
<dbReference type="InterPro" id="IPR000322">
    <property type="entry name" value="Glyco_hydro_31_TIM"/>
</dbReference>
<evidence type="ECO:0000313" key="6">
    <source>
        <dbReference type="EMBL" id="ESO84316.1"/>
    </source>
</evidence>
<dbReference type="GeneID" id="20245208"/>
<dbReference type="EMBL" id="KB203534">
    <property type="protein sequence ID" value="ESO84316.1"/>
    <property type="molecule type" value="Genomic_DNA"/>
</dbReference>
<evidence type="ECO:0000256" key="1">
    <source>
        <dbReference type="ARBA" id="ARBA00007806"/>
    </source>
</evidence>
<keyword evidence="2" id="KW-0326">Glycosidase</keyword>
<dbReference type="Gene3D" id="3.20.20.80">
    <property type="entry name" value="Glycosidases"/>
    <property type="match status" value="1"/>
</dbReference>
<evidence type="ECO:0000256" key="3">
    <source>
        <dbReference type="SAM" id="SignalP"/>
    </source>
</evidence>
<name>V3ZTR3_LOTGI</name>
<dbReference type="SUPFAM" id="SSF51445">
    <property type="entry name" value="(Trans)glycosidases"/>
    <property type="match status" value="1"/>
</dbReference>
<keyword evidence="7" id="KW-1185">Reference proteome</keyword>
<feature type="chain" id="PRO_5004716299" description="Alpha-glucosidase" evidence="3">
    <location>
        <begin position="28"/>
        <end position="751"/>
    </location>
</feature>
<dbReference type="PANTHER" id="PTHR46959">
    <property type="entry name" value="SULFOQUINOVOSIDASE"/>
    <property type="match status" value="1"/>
</dbReference>
<dbReference type="OrthoDB" id="1334205at2759"/>
<feature type="signal peptide" evidence="3">
    <location>
        <begin position="1"/>
        <end position="27"/>
    </location>
</feature>
<dbReference type="CDD" id="cd06594">
    <property type="entry name" value="GH31_glucosidase_YihQ"/>
    <property type="match status" value="1"/>
</dbReference>
<dbReference type="KEGG" id="lgi:LOTGIDRAFT_196733"/>
<evidence type="ECO:0000259" key="5">
    <source>
        <dbReference type="Pfam" id="PF21365"/>
    </source>
</evidence>
<keyword evidence="3" id="KW-0732">Signal</keyword>
<evidence type="ECO:0000256" key="2">
    <source>
        <dbReference type="RuleBase" id="RU361185"/>
    </source>
</evidence>
<evidence type="ECO:0000313" key="7">
    <source>
        <dbReference type="Proteomes" id="UP000030746"/>
    </source>
</evidence>
<dbReference type="PANTHER" id="PTHR46959:SF2">
    <property type="entry name" value="SULFOQUINOVOSIDASE"/>
    <property type="match status" value="1"/>
</dbReference>
<proteinExistence type="inferred from homology"/>
<dbReference type="GO" id="GO:0030246">
    <property type="term" value="F:carbohydrate binding"/>
    <property type="evidence" value="ECO:0007669"/>
    <property type="project" value="InterPro"/>
</dbReference>
<feature type="domain" description="Glycosyl hydrolase family 31 C-terminal" evidence="5">
    <location>
        <begin position="604"/>
        <end position="691"/>
    </location>
</feature>
<dbReference type="STRING" id="225164.V3ZTR3"/>
<dbReference type="Proteomes" id="UP000030746">
    <property type="component" value="Unassembled WGS sequence"/>
</dbReference>
<dbReference type="Gene3D" id="2.60.40.1760">
    <property type="entry name" value="glycosyl hydrolase (family 31)"/>
    <property type="match status" value="1"/>
</dbReference>
<dbReference type="InterPro" id="IPR013780">
    <property type="entry name" value="Glyco_hydro_b"/>
</dbReference>
<organism evidence="6 7">
    <name type="scientific">Lottia gigantea</name>
    <name type="common">Giant owl limpet</name>
    <dbReference type="NCBI Taxonomy" id="225164"/>
    <lineage>
        <taxon>Eukaryota</taxon>
        <taxon>Metazoa</taxon>
        <taxon>Spiralia</taxon>
        <taxon>Lophotrochozoa</taxon>
        <taxon>Mollusca</taxon>
        <taxon>Gastropoda</taxon>
        <taxon>Patellogastropoda</taxon>
        <taxon>Lottioidea</taxon>
        <taxon>Lottiidae</taxon>
        <taxon>Lottia</taxon>
    </lineage>
</organism>
<dbReference type="GO" id="GO:0005975">
    <property type="term" value="P:carbohydrate metabolic process"/>
    <property type="evidence" value="ECO:0007669"/>
    <property type="project" value="InterPro"/>
</dbReference>
<dbReference type="GO" id="GO:0090599">
    <property type="term" value="F:alpha-glucosidase activity"/>
    <property type="evidence" value="ECO:0007669"/>
    <property type="project" value="UniProtKB-ARBA"/>
</dbReference>
<dbReference type="OMA" id="FMTDFGE"/>
<dbReference type="CDD" id="cd14752">
    <property type="entry name" value="GH31_N"/>
    <property type="match status" value="1"/>
</dbReference>
<dbReference type="NCBIfam" id="NF007746">
    <property type="entry name" value="PRK10426.1"/>
    <property type="match status" value="1"/>
</dbReference>
<dbReference type="InterPro" id="IPR011013">
    <property type="entry name" value="Gal_mutarotase_sf_dom"/>
</dbReference>
<dbReference type="AlphaFoldDB" id="V3ZTR3"/>
<dbReference type="InterPro" id="IPR048395">
    <property type="entry name" value="Glyco_hydro_31_C"/>
</dbReference>
<dbReference type="InterPro" id="IPR052990">
    <property type="entry name" value="Sulfoquinovosidase_GH31"/>
</dbReference>
<dbReference type="Pfam" id="PF01055">
    <property type="entry name" value="Glyco_hydro_31_2nd"/>
    <property type="match status" value="1"/>
</dbReference>
<dbReference type="Gene3D" id="2.60.40.1180">
    <property type="entry name" value="Golgi alpha-mannosidase II"/>
    <property type="match status" value="1"/>
</dbReference>
<dbReference type="RefSeq" id="XP_009064929.1">
    <property type="nucleotide sequence ID" value="XM_009066681.1"/>
</dbReference>
<dbReference type="InterPro" id="IPR017853">
    <property type="entry name" value="GH"/>
</dbReference>
<feature type="domain" description="Glycoside hydrolase family 31 TIM barrel" evidence="4">
    <location>
        <begin position="284"/>
        <end position="571"/>
    </location>
</feature>
<dbReference type="SUPFAM" id="SSF51011">
    <property type="entry name" value="Glycosyl hydrolase domain"/>
    <property type="match status" value="1"/>
</dbReference>
<gene>
    <name evidence="6" type="ORF">LOTGIDRAFT_196733</name>
</gene>
<dbReference type="InterPro" id="IPR044112">
    <property type="entry name" value="YihQ_TIM-like"/>
</dbReference>
<keyword evidence="2" id="KW-0378">Hydrolase</keyword>
<evidence type="ECO:0008006" key="8">
    <source>
        <dbReference type="Google" id="ProtNLM"/>
    </source>
</evidence>
<dbReference type="HOGENOM" id="CLU_017110_0_1_1"/>
<evidence type="ECO:0000259" key="4">
    <source>
        <dbReference type="Pfam" id="PF01055"/>
    </source>
</evidence>
<sequence>MGWMTETSLRVILIALAVCCGSASCKGYKFADRGNGSFTVSVGGVKIIDHTNDKPFLYLGRGSTKFLEYRGNFNIKDYTLERIGLKLIKRTSTANGDQLIMVYNYNAENITVNLGSKEGHPLTVDISDLGDQYDRLWVRIAAQPSDAIYGGGEQYSYLNLRGRQYPIWTREQGVGRNKSTLVTFQADVMERSGGDYHTTYFPQPTFYSSQKYYFHHGGSNYAILDFGHQDFHEVFIMGKPGRLYVNTGKTFNDLVTKLTGFLGRMPPLPDWIYDGAIIGIQGGTKKMLEYIDYCDQYDIKLSGVWIQDWAGTIQTGFGKRIFWNWRWNATTYPDLNSTIPTLKERGIRVLGYINPNLNKEGDLFAIGDQKGYFFKNATGQTYLQDFGEFECGTVDLTNPDAYQWYKNEVVKKYSIDLGLGGWMADFGEYLPVDVHAFSGEAATIVHNKYPVLWAKLNREAVEESGNLGEVVFWMRAGYSGTGNYTTLMWAGDQNVDFSYGDGLASTIPASFNMGLSGAGITHFDIGGYTTFAPLMVRTEELLLRSAEAAVFGPVFRSHEGNQPAANKQFYSSPGISMKFSRLTEMFTLLKNYSQHVVNITTETGIPAQRPLFMQYENDVGSQDVAYEYMYGDDVLVAPVISAGKSSWNVHLPKDPDATSKWVHLWSKEEYDGAQDITVEAPIGQPPVFYKSTSKFSKTFEAIGNMPLVVVPTTQPPQTEPNTTPSSTMSVLTSVTLLTISASFLAILSSLV</sequence>
<comment type="similarity">
    <text evidence="1 2">Belongs to the glycosyl hydrolase 31 family.</text>
</comment>
<reference evidence="6 7" key="1">
    <citation type="journal article" date="2013" name="Nature">
        <title>Insights into bilaterian evolution from three spiralian genomes.</title>
        <authorList>
            <person name="Simakov O."/>
            <person name="Marletaz F."/>
            <person name="Cho S.J."/>
            <person name="Edsinger-Gonzales E."/>
            <person name="Havlak P."/>
            <person name="Hellsten U."/>
            <person name="Kuo D.H."/>
            <person name="Larsson T."/>
            <person name="Lv J."/>
            <person name="Arendt D."/>
            <person name="Savage R."/>
            <person name="Osoegawa K."/>
            <person name="de Jong P."/>
            <person name="Grimwood J."/>
            <person name="Chapman J.A."/>
            <person name="Shapiro H."/>
            <person name="Aerts A."/>
            <person name="Otillar R.P."/>
            <person name="Terry A.Y."/>
            <person name="Boore J.L."/>
            <person name="Grigoriev I.V."/>
            <person name="Lindberg D.R."/>
            <person name="Seaver E.C."/>
            <person name="Weisblat D.A."/>
            <person name="Putnam N.H."/>
            <person name="Rokhsar D.S."/>
        </authorList>
    </citation>
    <scope>NUCLEOTIDE SEQUENCE [LARGE SCALE GENOMIC DNA]</scope>
</reference>